<dbReference type="RefSeq" id="WP_103958257.1">
    <property type="nucleotide sequence ID" value="NZ_FNVT01000006.1"/>
</dbReference>
<reference evidence="3 4" key="1">
    <citation type="submission" date="2016-10" db="EMBL/GenBank/DDBJ databases">
        <authorList>
            <person name="de Groot N.N."/>
        </authorList>
    </citation>
    <scope>NUCLEOTIDE SEQUENCE [LARGE SCALE GENOMIC DNA]</scope>
    <source>
        <strain evidence="3 4">CGMCC 4.7037</strain>
    </source>
</reference>
<feature type="region of interest" description="Disordered" evidence="1">
    <location>
        <begin position="139"/>
        <end position="162"/>
    </location>
</feature>
<feature type="compositionally biased region" description="Pro residues" evidence="1">
    <location>
        <begin position="152"/>
        <end position="162"/>
    </location>
</feature>
<keyword evidence="4" id="KW-1185">Reference proteome</keyword>
<protein>
    <recommendedName>
        <fullName evidence="5">Helix-turn-helix domain-containing protein</fullName>
    </recommendedName>
</protein>
<dbReference type="EMBL" id="FNVT01000006">
    <property type="protein sequence ID" value="SEG88974.1"/>
    <property type="molecule type" value="Genomic_DNA"/>
</dbReference>
<proteinExistence type="predicted"/>
<sequence>MTSEGERPSPEGATTPTEFVAALRRLKDWSGLSYRQMEKQAERCGLALPRTTISNALDRGRLPSELLVVAFVRACGCDQGEAEEWVRVRRRIAGGGPAEDPPPSRVRLRRLPIVIGIGLALIVAGGIWFVSRGPAQSRAGATPSPALTGIAPPAPATLRRPPPPPLGGAPVLYVGDSLATETAAALTYFLHTSGRSAVTVAARPEAALCDFLDGARSGIPADGRLPALVDQVRPRLVVLQFWGFVSECTGAKFGTGPYFDHYYEAARRAVEQIKQGYAEYATGETTPPKIMWVLQGPDKSDPNRALRLNRDVYQRLVNDLGEGHVIDAGREISMEVYFYKHIPKGRYTWTQYLPCNEEERLYDLCTLPEAFGGVARIHPEKSEYPLCLAPEKSGHCMVRSPGVIRYSRAIAEAVLRTL</sequence>
<accession>A0A1H6DV98</accession>
<dbReference type="OrthoDB" id="3538536at2"/>
<gene>
    <name evidence="3" type="ORF">SAMN05444920_106349</name>
</gene>
<evidence type="ECO:0008006" key="5">
    <source>
        <dbReference type="Google" id="ProtNLM"/>
    </source>
</evidence>
<dbReference type="Proteomes" id="UP000236732">
    <property type="component" value="Unassembled WGS sequence"/>
</dbReference>
<keyword evidence="2" id="KW-0812">Transmembrane</keyword>
<evidence type="ECO:0000256" key="1">
    <source>
        <dbReference type="SAM" id="MobiDB-lite"/>
    </source>
</evidence>
<keyword evidence="2" id="KW-0472">Membrane</keyword>
<evidence type="ECO:0000313" key="3">
    <source>
        <dbReference type="EMBL" id="SEG88974.1"/>
    </source>
</evidence>
<dbReference type="AlphaFoldDB" id="A0A1H6DV98"/>
<feature type="transmembrane region" description="Helical" evidence="2">
    <location>
        <begin position="111"/>
        <end position="130"/>
    </location>
</feature>
<evidence type="ECO:0000313" key="4">
    <source>
        <dbReference type="Proteomes" id="UP000236732"/>
    </source>
</evidence>
<name>A0A1H6DV98_9ACTN</name>
<organism evidence="3 4">
    <name type="scientific">Nonomuraea solani</name>
    <dbReference type="NCBI Taxonomy" id="1144553"/>
    <lineage>
        <taxon>Bacteria</taxon>
        <taxon>Bacillati</taxon>
        <taxon>Actinomycetota</taxon>
        <taxon>Actinomycetes</taxon>
        <taxon>Streptosporangiales</taxon>
        <taxon>Streptosporangiaceae</taxon>
        <taxon>Nonomuraea</taxon>
    </lineage>
</organism>
<evidence type="ECO:0000256" key="2">
    <source>
        <dbReference type="SAM" id="Phobius"/>
    </source>
</evidence>
<keyword evidence="2" id="KW-1133">Transmembrane helix</keyword>